<comment type="caution">
    <text evidence="1">The sequence shown here is derived from an EMBL/GenBank/DDBJ whole genome shotgun (WGS) entry which is preliminary data.</text>
</comment>
<organism evidence="1">
    <name type="scientific">marine sediment metagenome</name>
    <dbReference type="NCBI Taxonomy" id="412755"/>
    <lineage>
        <taxon>unclassified sequences</taxon>
        <taxon>metagenomes</taxon>
        <taxon>ecological metagenomes</taxon>
    </lineage>
</organism>
<feature type="non-terminal residue" evidence="1">
    <location>
        <position position="63"/>
    </location>
</feature>
<name>X1QNX3_9ZZZZ</name>
<protein>
    <submittedName>
        <fullName evidence="1">Uncharacterized protein</fullName>
    </submittedName>
</protein>
<accession>X1QNX3</accession>
<reference evidence="1" key="1">
    <citation type="journal article" date="2014" name="Front. Microbiol.">
        <title>High frequency of phylogenetically diverse reductive dehalogenase-homologous genes in deep subseafloor sedimentary metagenomes.</title>
        <authorList>
            <person name="Kawai M."/>
            <person name="Futagami T."/>
            <person name="Toyoda A."/>
            <person name="Takaki Y."/>
            <person name="Nishi S."/>
            <person name="Hori S."/>
            <person name="Arai W."/>
            <person name="Tsubouchi T."/>
            <person name="Morono Y."/>
            <person name="Uchiyama I."/>
            <person name="Ito T."/>
            <person name="Fujiyama A."/>
            <person name="Inagaki F."/>
            <person name="Takami H."/>
        </authorList>
    </citation>
    <scope>NUCLEOTIDE SEQUENCE</scope>
    <source>
        <strain evidence="1">Expedition CK06-06</strain>
    </source>
</reference>
<evidence type="ECO:0000313" key="1">
    <source>
        <dbReference type="EMBL" id="GAI56471.1"/>
    </source>
</evidence>
<sequence length="63" mass="7423">MDERTRDIEVCQDMLKRLEETKQIYIVGLDVPISVTRGLFSLLDEKRKEVARQKGIPEEQFDL</sequence>
<dbReference type="EMBL" id="BARV01039355">
    <property type="protein sequence ID" value="GAI56471.1"/>
    <property type="molecule type" value="Genomic_DNA"/>
</dbReference>
<proteinExistence type="predicted"/>
<dbReference type="AlphaFoldDB" id="X1QNX3"/>
<gene>
    <name evidence="1" type="ORF">S06H3_60349</name>
</gene>